<dbReference type="STRING" id="1794912.AXX12_05425"/>
<sequence>MYRITELIGLPVLSLDDGKQIGEVQDLVVDISKATICGLLVSAEAWFSECRSIIFGDIFRTGTDAIMLRDASCLQPIALLDLEGCFRVQELAGKTIYTETGLYLGMLADIFFQPQTGELTGYELSDGIVSDFLFGRKAMPLPQAQIVHSNRLLVPEAMSQLLHSE</sequence>
<dbReference type="RefSeq" id="WP_066240090.1">
    <property type="nucleotide sequence ID" value="NZ_LSGP01000013.1"/>
</dbReference>
<dbReference type="PANTHER" id="PTHR38137:SF1">
    <property type="entry name" value="PRC-BARREL DOMAIN-CONTAINING PROTEIN"/>
    <property type="match status" value="1"/>
</dbReference>
<dbReference type="OrthoDB" id="1707618at2"/>
<protein>
    <recommendedName>
        <fullName evidence="1">PRC-barrel domain-containing protein</fullName>
    </recommendedName>
</protein>
<dbReference type="AlphaFoldDB" id="A0A154BVN0"/>
<dbReference type="InterPro" id="IPR027275">
    <property type="entry name" value="PRC-brl_dom"/>
</dbReference>
<proteinExistence type="predicted"/>
<dbReference type="EMBL" id="LSGP01000013">
    <property type="protein sequence ID" value="KYZ77548.1"/>
    <property type="molecule type" value="Genomic_DNA"/>
</dbReference>
<organism evidence="2 3">
    <name type="scientific">Anaerosporomusa subterranea</name>
    <dbReference type="NCBI Taxonomy" id="1794912"/>
    <lineage>
        <taxon>Bacteria</taxon>
        <taxon>Bacillati</taxon>
        <taxon>Bacillota</taxon>
        <taxon>Negativicutes</taxon>
        <taxon>Acetonemataceae</taxon>
        <taxon>Anaerosporomusa</taxon>
    </lineage>
</organism>
<evidence type="ECO:0000313" key="3">
    <source>
        <dbReference type="Proteomes" id="UP000076268"/>
    </source>
</evidence>
<dbReference type="PANTHER" id="PTHR38137">
    <property type="entry name" value="PRC-BARREL DOMAIN PROTEIN"/>
    <property type="match status" value="1"/>
</dbReference>
<dbReference type="Pfam" id="PF05239">
    <property type="entry name" value="PRC"/>
    <property type="match status" value="2"/>
</dbReference>
<dbReference type="SUPFAM" id="SSF50346">
    <property type="entry name" value="PRC-barrel domain"/>
    <property type="match status" value="2"/>
</dbReference>
<accession>A0A154BVN0</accession>
<feature type="domain" description="PRC-barrel" evidence="1">
    <location>
        <begin position="1"/>
        <end position="68"/>
    </location>
</feature>
<evidence type="ECO:0000259" key="1">
    <source>
        <dbReference type="Pfam" id="PF05239"/>
    </source>
</evidence>
<reference evidence="2 3" key="1">
    <citation type="submission" date="2016-02" db="EMBL/GenBank/DDBJ databases">
        <title>Anaerosporomusa subterraneum gen. nov., sp. nov., a spore-forming obligate anaerobe isolated from saprolite.</title>
        <authorList>
            <person name="Choi J.K."/>
            <person name="Shah M."/>
            <person name="Yee N."/>
        </authorList>
    </citation>
    <scope>NUCLEOTIDE SEQUENCE [LARGE SCALE GENOMIC DNA]</scope>
    <source>
        <strain evidence="2 3">RU4</strain>
    </source>
</reference>
<name>A0A154BVN0_ANASB</name>
<feature type="domain" description="PRC-barrel" evidence="1">
    <location>
        <begin position="86"/>
        <end position="131"/>
    </location>
</feature>
<evidence type="ECO:0000313" key="2">
    <source>
        <dbReference type="EMBL" id="KYZ77548.1"/>
    </source>
</evidence>
<dbReference type="Gene3D" id="2.30.30.240">
    <property type="entry name" value="PRC-barrel domain"/>
    <property type="match status" value="2"/>
</dbReference>
<comment type="caution">
    <text evidence="2">The sequence shown here is derived from an EMBL/GenBank/DDBJ whole genome shotgun (WGS) entry which is preliminary data.</text>
</comment>
<dbReference type="InterPro" id="IPR011033">
    <property type="entry name" value="PRC_barrel-like_sf"/>
</dbReference>
<dbReference type="Proteomes" id="UP000076268">
    <property type="component" value="Unassembled WGS sequence"/>
</dbReference>
<gene>
    <name evidence="2" type="ORF">AXX12_05425</name>
</gene>
<keyword evidence="3" id="KW-1185">Reference proteome</keyword>